<organism evidence="5 6">
    <name type="scientific">Papillibacter cinnamivorans DSM 12816</name>
    <dbReference type="NCBI Taxonomy" id="1122930"/>
    <lineage>
        <taxon>Bacteria</taxon>
        <taxon>Bacillati</taxon>
        <taxon>Bacillota</taxon>
        <taxon>Clostridia</taxon>
        <taxon>Eubacteriales</taxon>
        <taxon>Oscillospiraceae</taxon>
        <taxon>Papillibacter</taxon>
    </lineage>
</organism>
<dbReference type="STRING" id="1122930.SAMN02745168_2527"/>
<evidence type="ECO:0000256" key="3">
    <source>
        <dbReference type="SAM" id="SignalP"/>
    </source>
</evidence>
<dbReference type="EMBL" id="FWXW01000007">
    <property type="protein sequence ID" value="SMC79555.1"/>
    <property type="molecule type" value="Genomic_DNA"/>
</dbReference>
<accession>A0A1W2C2V1</accession>
<comment type="similarity">
    <text evidence="1">Belongs to the leucine-binding protein family.</text>
</comment>
<evidence type="ECO:0000313" key="6">
    <source>
        <dbReference type="Proteomes" id="UP000192790"/>
    </source>
</evidence>
<reference evidence="5 6" key="1">
    <citation type="submission" date="2017-04" db="EMBL/GenBank/DDBJ databases">
        <authorList>
            <person name="Afonso C.L."/>
            <person name="Miller P.J."/>
            <person name="Scott M.A."/>
            <person name="Spackman E."/>
            <person name="Goraichik I."/>
            <person name="Dimitrov K.M."/>
            <person name="Suarez D.L."/>
            <person name="Swayne D.E."/>
        </authorList>
    </citation>
    <scope>NUCLEOTIDE SEQUENCE [LARGE SCALE GENOMIC DNA]</scope>
    <source>
        <strain evidence="5 6">DSM 12816</strain>
    </source>
</reference>
<dbReference type="Pfam" id="PF13458">
    <property type="entry name" value="Peripla_BP_6"/>
    <property type="match status" value="1"/>
</dbReference>
<dbReference type="InterPro" id="IPR028082">
    <property type="entry name" value="Peripla_BP_I"/>
</dbReference>
<dbReference type="PANTHER" id="PTHR47235:SF1">
    <property type="entry name" value="BLR6548 PROTEIN"/>
    <property type="match status" value="1"/>
</dbReference>
<dbReference type="Proteomes" id="UP000192790">
    <property type="component" value="Unassembled WGS sequence"/>
</dbReference>
<evidence type="ECO:0000256" key="1">
    <source>
        <dbReference type="ARBA" id="ARBA00010062"/>
    </source>
</evidence>
<dbReference type="PROSITE" id="PS51257">
    <property type="entry name" value="PROKAR_LIPOPROTEIN"/>
    <property type="match status" value="1"/>
</dbReference>
<feature type="domain" description="Leucine-binding protein" evidence="4">
    <location>
        <begin position="53"/>
        <end position="402"/>
    </location>
</feature>
<dbReference type="SUPFAM" id="SSF53822">
    <property type="entry name" value="Periplasmic binding protein-like I"/>
    <property type="match status" value="1"/>
</dbReference>
<sequence length="426" mass="45429">MKTRKTVRLTALALAILLLTSVLAACSTQSASTATPTPTTQVENAQGVTDNQILIGNCAATSGAFGPVGIPYIAAIEAYCEMVNEKGGINGREIKFIHYDDEMSPEKGMALYDKLINDDKVFAIVGCFGTPVVGAVLPELIEKGIPAVYFATGMPALYNADATGNERCIMPVQPIYTTEGHVFAAWSKGTFKATRVAIIYSSDDAGKGVYEGLAAGCQEYGLQLVAAEQVPYGAEDVSAAVTKVLAAEPDIICNGAMQNTFLTIGKELGKQGNTAPMLTSYVNAGPTYFSQFAADIKGKYDIYAPGWVDMSQGGDDVSLMGEYLAKVTKEDYSLSAYAMSGWIAAKFFCTGLERLGDGPITWEGYIDAMESEPIGLGFGSNSYIDYSNGKRFGTETLALYRMDMDATGCVVKYQDFKTVDQILAGN</sequence>
<protein>
    <submittedName>
        <fullName evidence="5">ABC-type branched-chain amino acid transport system, substrate-binding protein</fullName>
    </submittedName>
</protein>
<dbReference type="AlphaFoldDB" id="A0A1W2C2V1"/>
<evidence type="ECO:0000256" key="2">
    <source>
        <dbReference type="ARBA" id="ARBA00022729"/>
    </source>
</evidence>
<proteinExistence type="inferred from homology"/>
<dbReference type="OrthoDB" id="9783240at2"/>
<evidence type="ECO:0000259" key="4">
    <source>
        <dbReference type="Pfam" id="PF13458"/>
    </source>
</evidence>
<keyword evidence="2 3" id="KW-0732">Signal</keyword>
<feature type="signal peptide" evidence="3">
    <location>
        <begin position="1"/>
        <end position="24"/>
    </location>
</feature>
<dbReference type="InterPro" id="IPR028081">
    <property type="entry name" value="Leu-bd"/>
</dbReference>
<dbReference type="RefSeq" id="WP_159448116.1">
    <property type="nucleotide sequence ID" value="NZ_FWXW01000007.1"/>
</dbReference>
<dbReference type="Gene3D" id="3.40.50.2300">
    <property type="match status" value="2"/>
</dbReference>
<dbReference type="PANTHER" id="PTHR47235">
    <property type="entry name" value="BLR6548 PROTEIN"/>
    <property type="match status" value="1"/>
</dbReference>
<keyword evidence="6" id="KW-1185">Reference proteome</keyword>
<gene>
    <name evidence="5" type="ORF">SAMN02745168_2527</name>
</gene>
<feature type="chain" id="PRO_5012890488" evidence="3">
    <location>
        <begin position="25"/>
        <end position="426"/>
    </location>
</feature>
<dbReference type="CDD" id="cd06343">
    <property type="entry name" value="PBP1_ABC_ligand_binding-like"/>
    <property type="match status" value="1"/>
</dbReference>
<name>A0A1W2C2V1_9FIRM</name>
<evidence type="ECO:0000313" key="5">
    <source>
        <dbReference type="EMBL" id="SMC79555.1"/>
    </source>
</evidence>